<dbReference type="SUPFAM" id="SSF55729">
    <property type="entry name" value="Acyl-CoA N-acyltransferases (Nat)"/>
    <property type="match status" value="1"/>
</dbReference>
<dbReference type="GO" id="GO:0016747">
    <property type="term" value="F:acyltransferase activity, transferring groups other than amino-acyl groups"/>
    <property type="evidence" value="ECO:0007669"/>
    <property type="project" value="InterPro"/>
</dbReference>
<dbReference type="InterPro" id="IPR016181">
    <property type="entry name" value="Acyl_CoA_acyltransferase"/>
</dbReference>
<sequence>MSSHISTGELSTERLILRRWTPDDVSAVLAGHRLAHWAEDFPADGDRVIAGLFADHPQWYGEYGHRLIVERETGLVVGSIGLFWPPGADGLEIGYGTVPSRCGRGYASEATRALTEYALDAPGVHKVYADVETSNPGSVRVLEKAGFRKTGSADGVIRFEATAFAGG</sequence>
<gene>
    <name evidence="2" type="ORF">SAMN04244553_2407</name>
</gene>
<dbReference type="PANTHER" id="PTHR43792">
    <property type="entry name" value="GNAT FAMILY, PUTATIVE (AFU_ORTHOLOGUE AFUA_3G00765)-RELATED-RELATED"/>
    <property type="match status" value="1"/>
</dbReference>
<dbReference type="Pfam" id="PF13302">
    <property type="entry name" value="Acetyltransf_3"/>
    <property type="match status" value="1"/>
</dbReference>
<dbReference type="PANTHER" id="PTHR43792:SF1">
    <property type="entry name" value="N-ACETYLTRANSFERASE DOMAIN-CONTAINING PROTEIN"/>
    <property type="match status" value="1"/>
</dbReference>
<dbReference type="Proteomes" id="UP000219565">
    <property type="component" value="Unassembled WGS sequence"/>
</dbReference>
<dbReference type="Gene3D" id="3.40.630.30">
    <property type="match status" value="1"/>
</dbReference>
<dbReference type="AlphaFoldDB" id="A0A285L7I1"/>
<protein>
    <submittedName>
        <fullName evidence="2">Protein N-acetyltransferase, RimJ/RimL family</fullName>
    </submittedName>
</protein>
<organism evidence="2 3">
    <name type="scientific">Nocardia amikacinitolerans</name>
    <dbReference type="NCBI Taxonomy" id="756689"/>
    <lineage>
        <taxon>Bacteria</taxon>
        <taxon>Bacillati</taxon>
        <taxon>Actinomycetota</taxon>
        <taxon>Actinomycetes</taxon>
        <taxon>Mycobacteriales</taxon>
        <taxon>Nocardiaceae</taxon>
        <taxon>Nocardia</taxon>
    </lineage>
</organism>
<keyword evidence="2" id="KW-0808">Transferase</keyword>
<reference evidence="2 3" key="1">
    <citation type="submission" date="2017-09" db="EMBL/GenBank/DDBJ databases">
        <authorList>
            <person name="Ehlers B."/>
            <person name="Leendertz F.H."/>
        </authorList>
    </citation>
    <scope>NUCLEOTIDE SEQUENCE [LARGE SCALE GENOMIC DNA]</scope>
    <source>
        <strain evidence="2 3">DSM 45537</strain>
    </source>
</reference>
<proteinExistence type="predicted"/>
<dbReference type="InterPro" id="IPR051531">
    <property type="entry name" value="N-acetyltransferase"/>
</dbReference>
<dbReference type="RefSeq" id="WP_218841130.1">
    <property type="nucleotide sequence ID" value="NZ_OBEG01000002.1"/>
</dbReference>
<evidence type="ECO:0000313" key="2">
    <source>
        <dbReference type="EMBL" id="SNY80834.1"/>
    </source>
</evidence>
<dbReference type="InterPro" id="IPR000182">
    <property type="entry name" value="GNAT_dom"/>
</dbReference>
<dbReference type="PROSITE" id="PS51186">
    <property type="entry name" value="GNAT"/>
    <property type="match status" value="1"/>
</dbReference>
<keyword evidence="3" id="KW-1185">Reference proteome</keyword>
<accession>A0A285L7I1</accession>
<feature type="domain" description="N-acetyltransferase" evidence="1">
    <location>
        <begin position="15"/>
        <end position="167"/>
    </location>
</feature>
<evidence type="ECO:0000259" key="1">
    <source>
        <dbReference type="PROSITE" id="PS51186"/>
    </source>
</evidence>
<dbReference type="EMBL" id="OBEG01000002">
    <property type="protein sequence ID" value="SNY80834.1"/>
    <property type="molecule type" value="Genomic_DNA"/>
</dbReference>
<evidence type="ECO:0000313" key="3">
    <source>
        <dbReference type="Proteomes" id="UP000219565"/>
    </source>
</evidence>
<name>A0A285L7I1_9NOCA</name>
<dbReference type="STRING" id="1379680.GCA_001612615_02841"/>